<feature type="compositionally biased region" description="Acidic residues" evidence="1">
    <location>
        <begin position="42"/>
        <end position="67"/>
    </location>
</feature>
<protein>
    <submittedName>
        <fullName evidence="3">Uncharacterized protein</fullName>
    </submittedName>
</protein>
<evidence type="ECO:0000256" key="1">
    <source>
        <dbReference type="SAM" id="MobiDB-lite"/>
    </source>
</evidence>
<name>A0A268AC11_9BACI</name>
<dbReference type="EMBL" id="NPBV01000008">
    <property type="protein sequence ID" value="PAD21650.1"/>
    <property type="molecule type" value="Genomic_DNA"/>
</dbReference>
<keyword evidence="2" id="KW-0732">Signal</keyword>
<evidence type="ECO:0000256" key="2">
    <source>
        <dbReference type="SAM" id="SignalP"/>
    </source>
</evidence>
<organism evidence="3 4">
    <name type="scientific">Terribacillus saccharophilus</name>
    <dbReference type="NCBI Taxonomy" id="361277"/>
    <lineage>
        <taxon>Bacteria</taxon>
        <taxon>Bacillati</taxon>
        <taxon>Bacillota</taxon>
        <taxon>Bacilli</taxon>
        <taxon>Bacillales</taxon>
        <taxon>Bacillaceae</taxon>
        <taxon>Terribacillus</taxon>
    </lineage>
</organism>
<evidence type="ECO:0000313" key="3">
    <source>
        <dbReference type="EMBL" id="PAD21650.1"/>
    </source>
</evidence>
<dbReference type="PROSITE" id="PS51257">
    <property type="entry name" value="PROKAR_LIPOPROTEIN"/>
    <property type="match status" value="1"/>
</dbReference>
<proteinExistence type="predicted"/>
<dbReference type="RefSeq" id="WP_095260795.1">
    <property type="nucleotide sequence ID" value="NZ_NPBV01000008.1"/>
</dbReference>
<gene>
    <name evidence="3" type="ORF">CHH64_07430</name>
</gene>
<comment type="caution">
    <text evidence="3">The sequence shown here is derived from an EMBL/GenBank/DDBJ whole genome shotgun (WGS) entry which is preliminary data.</text>
</comment>
<feature type="compositionally biased region" description="Basic and acidic residues" evidence="1">
    <location>
        <begin position="24"/>
        <end position="41"/>
    </location>
</feature>
<sequence>MKKIYGLLIAALLVAVLAACGSEDTSKEDAKSESTDSKQETSNEESTDETTQETETAAVEEETDETTVDWNTQVADIANGDGSETEKFDQVSSLAMDYSPTDEELETFGDDIVNEYKNGTYLSDITNHEYMLKNIFKAQVVDSAFEDSEQDPLDSFAFDFLQNSKYTYRGVDAVDSQPVLANEKQMDDALTQIN</sequence>
<feature type="chain" id="PRO_5038486654" evidence="2">
    <location>
        <begin position="19"/>
        <end position="194"/>
    </location>
</feature>
<reference evidence="3 4" key="1">
    <citation type="submission" date="2017-07" db="EMBL/GenBank/DDBJ databases">
        <title>Isolation and whole genome analysis of endospore-forming bacteria from heroin.</title>
        <authorList>
            <person name="Kalinowski J."/>
            <person name="Ahrens B."/>
            <person name="Al-Dilaimi A."/>
            <person name="Winkler A."/>
            <person name="Wibberg D."/>
            <person name="Schleenbecker U."/>
            <person name="Ruckert C."/>
            <person name="Wolfel R."/>
            <person name="Grass G."/>
        </authorList>
    </citation>
    <scope>NUCLEOTIDE SEQUENCE [LARGE SCALE GENOMIC DNA]</scope>
    <source>
        <strain evidence="3 4">7528</strain>
    </source>
</reference>
<evidence type="ECO:0000313" key="4">
    <source>
        <dbReference type="Proteomes" id="UP000216013"/>
    </source>
</evidence>
<feature type="region of interest" description="Disordered" evidence="1">
    <location>
        <begin position="22"/>
        <end position="69"/>
    </location>
</feature>
<dbReference type="Proteomes" id="UP000216013">
    <property type="component" value="Unassembled WGS sequence"/>
</dbReference>
<feature type="signal peptide" evidence="2">
    <location>
        <begin position="1"/>
        <end position="18"/>
    </location>
</feature>
<accession>A0A268AC11</accession>
<dbReference type="AlphaFoldDB" id="A0A268AC11"/>